<protein>
    <submittedName>
        <fullName evidence="2">Uncharacterized protein</fullName>
    </submittedName>
</protein>
<dbReference type="Proteomes" id="UP000284706">
    <property type="component" value="Unassembled WGS sequence"/>
</dbReference>
<feature type="compositionally biased region" description="Basic and acidic residues" evidence="1">
    <location>
        <begin position="26"/>
        <end position="48"/>
    </location>
</feature>
<keyword evidence="3" id="KW-1185">Reference proteome</keyword>
<sequence>MPCSLCTLCSHCAQKKAKKSTRRRKYYDENFPRERAMARQRAQETRALEDEEQKQLRKQRRKEQDAKYREEHRELLRAKAAQYRHTRKLQKEIKADESEFQRLMSLDFDSVVDSSSSLSSTYDPNVDSSSSASSSYDSISFE</sequence>
<gene>
    <name evidence="2" type="ORF">CVT26_013502</name>
</gene>
<comment type="caution">
    <text evidence="2">The sequence shown here is derived from an EMBL/GenBank/DDBJ whole genome shotgun (WGS) entry which is preliminary data.</text>
</comment>
<evidence type="ECO:0000313" key="2">
    <source>
        <dbReference type="EMBL" id="PPQ98307.1"/>
    </source>
</evidence>
<dbReference type="InParanoid" id="A0A409Y5J6"/>
<reference evidence="2 3" key="1">
    <citation type="journal article" date="2018" name="Evol. Lett.">
        <title>Horizontal gene cluster transfer increased hallucinogenic mushroom diversity.</title>
        <authorList>
            <person name="Reynolds H.T."/>
            <person name="Vijayakumar V."/>
            <person name="Gluck-Thaler E."/>
            <person name="Korotkin H.B."/>
            <person name="Matheny P.B."/>
            <person name="Slot J.C."/>
        </authorList>
    </citation>
    <scope>NUCLEOTIDE SEQUENCE [LARGE SCALE GENOMIC DNA]</scope>
    <source>
        <strain evidence="2 3">SRW20</strain>
    </source>
</reference>
<organism evidence="2 3">
    <name type="scientific">Gymnopilus dilepis</name>
    <dbReference type="NCBI Taxonomy" id="231916"/>
    <lineage>
        <taxon>Eukaryota</taxon>
        <taxon>Fungi</taxon>
        <taxon>Dikarya</taxon>
        <taxon>Basidiomycota</taxon>
        <taxon>Agaricomycotina</taxon>
        <taxon>Agaricomycetes</taxon>
        <taxon>Agaricomycetidae</taxon>
        <taxon>Agaricales</taxon>
        <taxon>Agaricineae</taxon>
        <taxon>Hymenogastraceae</taxon>
        <taxon>Gymnopilus</taxon>
    </lineage>
</organism>
<feature type="compositionally biased region" description="Low complexity" evidence="1">
    <location>
        <begin position="128"/>
        <end position="142"/>
    </location>
</feature>
<name>A0A409Y5J6_9AGAR</name>
<feature type="region of interest" description="Disordered" evidence="1">
    <location>
        <begin position="113"/>
        <end position="142"/>
    </location>
</feature>
<evidence type="ECO:0000256" key="1">
    <source>
        <dbReference type="SAM" id="MobiDB-lite"/>
    </source>
</evidence>
<feature type="region of interest" description="Disordered" evidence="1">
    <location>
        <begin position="20"/>
        <end position="69"/>
    </location>
</feature>
<dbReference type="AlphaFoldDB" id="A0A409Y5J6"/>
<dbReference type="EMBL" id="NHYE01001123">
    <property type="protein sequence ID" value="PPQ98307.1"/>
    <property type="molecule type" value="Genomic_DNA"/>
</dbReference>
<proteinExistence type="predicted"/>
<evidence type="ECO:0000313" key="3">
    <source>
        <dbReference type="Proteomes" id="UP000284706"/>
    </source>
</evidence>
<accession>A0A409Y5J6</accession>